<organism evidence="3 4">
    <name type="scientific">Ochrobactrum soli</name>
    <dbReference type="NCBI Taxonomy" id="2448455"/>
    <lineage>
        <taxon>Bacteria</taxon>
        <taxon>Pseudomonadati</taxon>
        <taxon>Pseudomonadota</taxon>
        <taxon>Alphaproteobacteria</taxon>
        <taxon>Hyphomicrobiales</taxon>
        <taxon>Brucellaceae</taxon>
        <taxon>Brucella/Ochrobactrum group</taxon>
        <taxon>Ochrobactrum</taxon>
    </lineage>
</organism>
<proteinExistence type="predicted"/>
<name>A0A2P9HJ16_9HYPH</name>
<reference evidence="4" key="1">
    <citation type="submission" date="2017-12" db="EMBL/GenBank/DDBJ databases">
        <authorList>
            <person name="Diaz M."/>
        </authorList>
    </citation>
    <scope>NUCLEOTIDE SEQUENCE [LARGE SCALE GENOMIC DNA]</scope>
    <source>
        <strain evidence="4">FI11154</strain>
    </source>
</reference>
<gene>
    <name evidence="3" type="ORF">OHAE_4020</name>
</gene>
<protein>
    <submittedName>
        <fullName evidence="3">Uncharacterized protein</fullName>
    </submittedName>
</protein>
<keyword evidence="2" id="KW-0472">Membrane</keyword>
<sequence length="204" mass="21735">MMTGNKNRRKNAEEKLLADLEAEVSAAAAQEGGKKPHSKVDRYLKIAAVTLAAGCAMLPFITYLQRMELAPAEKAERKIIDPLDRSEQKTVRRFPSFRPSDRVSPSADIDNTMTGSVMSNGKGLPGTGAGTGGAGGGDGQAFPKPVFALREVVGGMAMIEDTSGYWFVEKGSLLPDGSRLVSIGRGSGTWQLTTSSGDVIEMRR</sequence>
<dbReference type="AlphaFoldDB" id="A0A2P9HJ16"/>
<feature type="compositionally biased region" description="Gly residues" evidence="1">
    <location>
        <begin position="123"/>
        <end position="137"/>
    </location>
</feature>
<evidence type="ECO:0000256" key="2">
    <source>
        <dbReference type="SAM" id="Phobius"/>
    </source>
</evidence>
<dbReference type="RefSeq" id="WP_109367895.1">
    <property type="nucleotide sequence ID" value="NZ_OOFM01000004.1"/>
</dbReference>
<dbReference type="Proteomes" id="UP000246073">
    <property type="component" value="Unassembled WGS sequence"/>
</dbReference>
<keyword evidence="2" id="KW-1133">Transmembrane helix</keyword>
<feature type="transmembrane region" description="Helical" evidence="2">
    <location>
        <begin position="43"/>
        <end position="64"/>
    </location>
</feature>
<feature type="region of interest" description="Disordered" evidence="1">
    <location>
        <begin position="88"/>
        <end position="137"/>
    </location>
</feature>
<accession>A0A2P9HJ16</accession>
<feature type="compositionally biased region" description="Polar residues" evidence="1">
    <location>
        <begin position="109"/>
        <end position="119"/>
    </location>
</feature>
<dbReference type="EMBL" id="OOFM01000004">
    <property type="protein sequence ID" value="SPL64088.1"/>
    <property type="molecule type" value="Genomic_DNA"/>
</dbReference>
<keyword evidence="2" id="KW-0812">Transmembrane</keyword>
<evidence type="ECO:0000313" key="4">
    <source>
        <dbReference type="Proteomes" id="UP000246073"/>
    </source>
</evidence>
<evidence type="ECO:0000256" key="1">
    <source>
        <dbReference type="SAM" id="MobiDB-lite"/>
    </source>
</evidence>
<evidence type="ECO:0000313" key="3">
    <source>
        <dbReference type="EMBL" id="SPL64088.1"/>
    </source>
</evidence>